<sequence length="319" mass="34552">MISPRTPKVITRHRDGQIRAYLTAPGAFGTLEPAAVFQPRAGDEIVESAVQPDLKRVVYTTLNGVVCLTRTGDVAWASDFEPYSDVLHGHRPGCVLSLDGRTVWVYRPDAMAGRGAGDQWVVYDADSGAVLARRELETVGHGAGHHVHPVDGSIYLDIGEGQDGAVILRGKAGAHGEVEFVTYPWWDRCLIDLAPGGQQFMTVDHGQADVSFHHHPSGEVIFKLSVEAFGYDPEETFVEWCGGYLSPDTAVVTLGGESDDEEEWFRHHLVEVSTGTVVGEILVGSTNPYELEPLGDGSWLTDGPDGHPIRSSRTPQSAS</sequence>
<evidence type="ECO:0000256" key="1">
    <source>
        <dbReference type="SAM" id="MobiDB-lite"/>
    </source>
</evidence>
<evidence type="ECO:0000313" key="3">
    <source>
        <dbReference type="Proteomes" id="UP000600026"/>
    </source>
</evidence>
<dbReference type="RefSeq" id="WP_031142945.1">
    <property type="nucleotide sequence ID" value="NZ_BNEE01000003.1"/>
</dbReference>
<name>A0A919GS53_9ACTN</name>
<comment type="caution">
    <text evidence="2">The sequence shown here is derived from an EMBL/GenBank/DDBJ whole genome shotgun (WGS) entry which is preliminary data.</text>
</comment>
<dbReference type="OrthoDB" id="4454357at2"/>
<evidence type="ECO:0000313" key="2">
    <source>
        <dbReference type="EMBL" id="GHI82935.1"/>
    </source>
</evidence>
<gene>
    <name evidence="2" type="ORF">Sxan_02990</name>
</gene>
<proteinExistence type="predicted"/>
<organism evidence="2 3">
    <name type="scientific">Streptomyces xanthophaeus</name>
    <dbReference type="NCBI Taxonomy" id="67385"/>
    <lineage>
        <taxon>Bacteria</taxon>
        <taxon>Bacillati</taxon>
        <taxon>Actinomycetota</taxon>
        <taxon>Actinomycetes</taxon>
        <taxon>Kitasatosporales</taxon>
        <taxon>Streptomycetaceae</taxon>
        <taxon>Streptomyces</taxon>
    </lineage>
</organism>
<reference evidence="2" key="1">
    <citation type="submission" date="2020-09" db="EMBL/GenBank/DDBJ databases">
        <title>Whole genome shotgun sequence of Streptomyces xanthophaeus NBRC 12829.</title>
        <authorList>
            <person name="Komaki H."/>
            <person name="Tamura T."/>
        </authorList>
    </citation>
    <scope>NUCLEOTIDE SEQUENCE</scope>
    <source>
        <strain evidence="2">NBRC 12829</strain>
    </source>
</reference>
<feature type="region of interest" description="Disordered" evidence="1">
    <location>
        <begin position="293"/>
        <end position="319"/>
    </location>
</feature>
<dbReference type="SUPFAM" id="SSF50969">
    <property type="entry name" value="YVTN repeat-like/Quinoprotein amine dehydrogenase"/>
    <property type="match status" value="1"/>
</dbReference>
<dbReference type="AlphaFoldDB" id="A0A919GS53"/>
<dbReference type="Proteomes" id="UP000600026">
    <property type="component" value="Unassembled WGS sequence"/>
</dbReference>
<protein>
    <submittedName>
        <fullName evidence="2">Uncharacterized protein</fullName>
    </submittedName>
</protein>
<accession>A0A919GS53</accession>
<dbReference type="EMBL" id="BNEE01000003">
    <property type="protein sequence ID" value="GHI82935.1"/>
    <property type="molecule type" value="Genomic_DNA"/>
</dbReference>
<keyword evidence="3" id="KW-1185">Reference proteome</keyword>
<dbReference type="InterPro" id="IPR011044">
    <property type="entry name" value="Quino_amine_DH_bsu"/>
</dbReference>